<dbReference type="PANTHER" id="PTHR34975">
    <property type="entry name" value="SPORE GERMINATION PROTEIN A2"/>
    <property type="match status" value="1"/>
</dbReference>
<evidence type="ECO:0000256" key="3">
    <source>
        <dbReference type="ARBA" id="ARBA00022448"/>
    </source>
</evidence>
<feature type="transmembrane region" description="Helical" evidence="8">
    <location>
        <begin position="142"/>
        <end position="164"/>
    </location>
</feature>
<feature type="transmembrane region" description="Helical" evidence="8">
    <location>
        <begin position="221"/>
        <end position="241"/>
    </location>
</feature>
<reference evidence="9 10" key="1">
    <citation type="submission" date="2019-07" db="EMBL/GenBank/DDBJ databases">
        <title>Whole genome shotgun sequence of Halobacillus faecis NBRC 103569.</title>
        <authorList>
            <person name="Hosoyama A."/>
            <person name="Uohara A."/>
            <person name="Ohji S."/>
            <person name="Ichikawa N."/>
        </authorList>
    </citation>
    <scope>NUCLEOTIDE SEQUENCE [LARGE SCALE GENOMIC DNA]</scope>
    <source>
        <strain evidence="9 10">NBRC 103569</strain>
    </source>
</reference>
<keyword evidence="6 8" id="KW-1133">Transmembrane helix</keyword>
<evidence type="ECO:0000256" key="4">
    <source>
        <dbReference type="ARBA" id="ARBA00022544"/>
    </source>
</evidence>
<dbReference type="EMBL" id="BJYD01000017">
    <property type="protein sequence ID" value="GEN53658.1"/>
    <property type="molecule type" value="Genomic_DNA"/>
</dbReference>
<comment type="caution">
    <text evidence="9">The sequence shown here is derived from an EMBL/GenBank/DDBJ whole genome shotgun (WGS) entry which is preliminary data.</text>
</comment>
<feature type="transmembrane region" description="Helical" evidence="8">
    <location>
        <begin position="81"/>
        <end position="106"/>
    </location>
</feature>
<feature type="transmembrane region" description="Helical" evidence="8">
    <location>
        <begin position="12"/>
        <end position="28"/>
    </location>
</feature>
<dbReference type="PANTHER" id="PTHR34975:SF2">
    <property type="entry name" value="SPORE GERMINATION PROTEIN A2"/>
    <property type="match status" value="1"/>
</dbReference>
<evidence type="ECO:0000256" key="8">
    <source>
        <dbReference type="SAM" id="Phobius"/>
    </source>
</evidence>
<name>A0A511WTP0_9BACI</name>
<feature type="transmembrane region" description="Helical" evidence="8">
    <location>
        <begin position="302"/>
        <end position="322"/>
    </location>
</feature>
<gene>
    <name evidence="9" type="primary">gerKB</name>
    <name evidence="9" type="ORF">HFA01_19200</name>
</gene>
<evidence type="ECO:0000313" key="10">
    <source>
        <dbReference type="Proteomes" id="UP000321886"/>
    </source>
</evidence>
<feature type="transmembrane region" description="Helical" evidence="8">
    <location>
        <begin position="270"/>
        <end position="290"/>
    </location>
</feature>
<evidence type="ECO:0000256" key="2">
    <source>
        <dbReference type="ARBA" id="ARBA00007998"/>
    </source>
</evidence>
<dbReference type="RefSeq" id="WP_146815553.1">
    <property type="nucleotide sequence ID" value="NZ_BJYD01000017.1"/>
</dbReference>
<comment type="similarity">
    <text evidence="2">Belongs to the amino acid-polyamine-organocation (APC) superfamily. Spore germination protein (SGP) (TC 2.A.3.9) family.</text>
</comment>
<dbReference type="GO" id="GO:0009847">
    <property type="term" value="P:spore germination"/>
    <property type="evidence" value="ECO:0007669"/>
    <property type="project" value="InterPro"/>
</dbReference>
<feature type="transmembrane region" description="Helical" evidence="8">
    <location>
        <begin position="334"/>
        <end position="356"/>
    </location>
</feature>
<sequence length="363" mass="41103">MNNSRLLTKLQIYLMIIQAQLGIGLLSLPNLLQMEVEQNAWMPVLVAGMLVQLTMVVYWLLLKRFPGSSYQEIPLLITGPYIGRAINIVNYIGFLIIGTYSMILLVNLVNNWLLPYTPVWSIALLIIALSMYLVVQDYPVVARYLVVLSVVLVPVFILLVLILFQTPLEVRHLMPVGGSGFLEVIKSAEADLFAVLGFELMLFIGPYVHMKHSKLLRTVSLSNATITLLYFVVIILCVMVFSPDVLKQVREPVLYLMRSLSFNTVDRIDLLFVFIWLSPMTASVIIYLLICSKSIGKEGKPLRSIVLISGGIMYILVVSASYSEEAFRLYDLILKYTIYIVAFFLPFLLTLLSYLFKKKKVNA</sequence>
<protein>
    <submittedName>
        <fullName evidence="9">Germination protein</fullName>
    </submittedName>
</protein>
<evidence type="ECO:0000256" key="6">
    <source>
        <dbReference type="ARBA" id="ARBA00022989"/>
    </source>
</evidence>
<feature type="transmembrane region" description="Helical" evidence="8">
    <location>
        <begin position="40"/>
        <end position="61"/>
    </location>
</feature>
<dbReference type="OrthoDB" id="2446105at2"/>
<evidence type="ECO:0000313" key="9">
    <source>
        <dbReference type="EMBL" id="GEN53658.1"/>
    </source>
</evidence>
<keyword evidence="5 8" id="KW-0812">Transmembrane</keyword>
<proteinExistence type="inferred from homology"/>
<evidence type="ECO:0000256" key="1">
    <source>
        <dbReference type="ARBA" id="ARBA00004141"/>
    </source>
</evidence>
<evidence type="ECO:0000256" key="7">
    <source>
        <dbReference type="ARBA" id="ARBA00023136"/>
    </source>
</evidence>
<comment type="subcellular location">
    <subcellularLocation>
        <location evidence="1">Membrane</location>
        <topology evidence="1">Multi-pass membrane protein</topology>
    </subcellularLocation>
</comment>
<dbReference type="AlphaFoldDB" id="A0A511WTP0"/>
<dbReference type="GO" id="GO:0016020">
    <property type="term" value="C:membrane"/>
    <property type="evidence" value="ECO:0007669"/>
    <property type="project" value="UniProtKB-SubCell"/>
</dbReference>
<dbReference type="Proteomes" id="UP000321886">
    <property type="component" value="Unassembled WGS sequence"/>
</dbReference>
<dbReference type="Gene3D" id="1.20.1740.10">
    <property type="entry name" value="Amino acid/polyamine transporter I"/>
    <property type="match status" value="1"/>
</dbReference>
<accession>A0A511WTP0</accession>
<dbReference type="Pfam" id="PF03845">
    <property type="entry name" value="Spore_permease"/>
    <property type="match status" value="1"/>
</dbReference>
<feature type="transmembrane region" description="Helical" evidence="8">
    <location>
        <begin position="192"/>
        <end position="209"/>
    </location>
</feature>
<keyword evidence="3" id="KW-0813">Transport</keyword>
<organism evidence="9 10">
    <name type="scientific">Halobacillus faecis</name>
    <dbReference type="NCBI Taxonomy" id="360184"/>
    <lineage>
        <taxon>Bacteria</taxon>
        <taxon>Bacillati</taxon>
        <taxon>Bacillota</taxon>
        <taxon>Bacilli</taxon>
        <taxon>Bacillales</taxon>
        <taxon>Bacillaceae</taxon>
        <taxon>Halobacillus</taxon>
    </lineage>
</organism>
<keyword evidence="4" id="KW-0309">Germination</keyword>
<dbReference type="NCBIfam" id="TIGR00912">
    <property type="entry name" value="2A0309"/>
    <property type="match status" value="1"/>
</dbReference>
<dbReference type="InterPro" id="IPR004761">
    <property type="entry name" value="Spore_GerAB"/>
</dbReference>
<keyword evidence="10" id="KW-1185">Reference proteome</keyword>
<keyword evidence="7 8" id="KW-0472">Membrane</keyword>
<evidence type="ECO:0000256" key="5">
    <source>
        <dbReference type="ARBA" id="ARBA00022692"/>
    </source>
</evidence>
<feature type="transmembrane region" description="Helical" evidence="8">
    <location>
        <begin position="118"/>
        <end position="135"/>
    </location>
</feature>